<evidence type="ECO:0000259" key="1">
    <source>
        <dbReference type="Pfam" id="PF00535"/>
    </source>
</evidence>
<organism evidence="2 3">
    <name type="scientific">Prevotella multiformis DSM 16608</name>
    <dbReference type="NCBI Taxonomy" id="888743"/>
    <lineage>
        <taxon>Bacteria</taxon>
        <taxon>Pseudomonadati</taxon>
        <taxon>Bacteroidota</taxon>
        <taxon>Bacteroidia</taxon>
        <taxon>Bacteroidales</taxon>
        <taxon>Prevotellaceae</taxon>
        <taxon>Prevotella</taxon>
    </lineage>
</organism>
<evidence type="ECO:0000313" key="2">
    <source>
        <dbReference type="EMBL" id="EGC20185.1"/>
    </source>
</evidence>
<dbReference type="GO" id="GO:0016758">
    <property type="term" value="F:hexosyltransferase activity"/>
    <property type="evidence" value="ECO:0007669"/>
    <property type="project" value="UniProtKB-ARBA"/>
</dbReference>
<dbReference type="Proteomes" id="UP000005697">
    <property type="component" value="Unassembled WGS sequence"/>
</dbReference>
<name>F0F6A3_9BACT</name>
<dbReference type="HOGENOM" id="CLU_074336_0_0_10"/>
<dbReference type="PANTHER" id="PTHR22916">
    <property type="entry name" value="GLYCOSYLTRANSFERASE"/>
    <property type="match status" value="1"/>
</dbReference>
<gene>
    <name evidence="2" type="ORF">HMPREF9141_1125</name>
</gene>
<protein>
    <submittedName>
        <fullName evidence="2">Glycosyltransferase, group 2 family protein</fullName>
        <ecNumber evidence="2">2.4.-.-</ecNumber>
    </submittedName>
</protein>
<dbReference type="STRING" id="888743.HMPREF9141_1125"/>
<keyword evidence="2" id="KW-0328">Glycosyltransferase</keyword>
<proteinExistence type="predicted"/>
<dbReference type="AlphaFoldDB" id="F0F6A3"/>
<feature type="domain" description="Glycosyltransferase 2-like" evidence="1">
    <location>
        <begin position="3"/>
        <end position="156"/>
    </location>
</feature>
<accession>F0F6A3</accession>
<dbReference type="EC" id="2.4.-.-" evidence="2"/>
<sequence length="293" mass="33616">MITVLTPSYNRAAYLEKLYISLLSQDFNDFEWVVVDDGSTDATGVTVDRFVCEGKMKITYVKQNNGGKHRALNRGVKEANGSLVLIVDSDDSLPEDALSTINKYYLKIKDNPAVGGVCGVMAHHDGTVIGRRRIAESMDLSSIDMRYRYGFEGDVCEVFKTEVLREYPFPEVNNERFCPEALVWNRIARKYQLRFFDKVIYFRDYLAGGLTSRIVRIRMDSPVASMICYAELNELDIPARYKMKAAINYWRFRLCSHGRKKYPRLRGRWNLVAPLGWLAHLTDLLRIACVSHA</sequence>
<dbReference type="Gene3D" id="3.90.550.10">
    <property type="entry name" value="Spore Coat Polysaccharide Biosynthesis Protein SpsA, Chain A"/>
    <property type="match status" value="1"/>
</dbReference>
<comment type="caution">
    <text evidence="2">The sequence shown here is derived from an EMBL/GenBank/DDBJ whole genome shotgun (WGS) entry which is preliminary data.</text>
</comment>
<dbReference type="OrthoDB" id="9810303at2"/>
<reference evidence="2 3" key="1">
    <citation type="submission" date="2011-01" db="EMBL/GenBank/DDBJ databases">
        <authorList>
            <person name="Muzny D."/>
            <person name="Qin X."/>
            <person name="Deng J."/>
            <person name="Jiang H."/>
            <person name="Liu Y."/>
            <person name="Qu J."/>
            <person name="Song X.-Z."/>
            <person name="Zhang L."/>
            <person name="Thornton R."/>
            <person name="Coyle M."/>
            <person name="Francisco L."/>
            <person name="Jackson L."/>
            <person name="Javaid M."/>
            <person name="Korchina V."/>
            <person name="Kovar C."/>
            <person name="Mata R."/>
            <person name="Mathew T."/>
            <person name="Ngo R."/>
            <person name="Nguyen L."/>
            <person name="Nguyen N."/>
            <person name="Okwuonu G."/>
            <person name="Ongeri F."/>
            <person name="Pham C."/>
            <person name="Simmons D."/>
            <person name="Wilczek-Boney K."/>
            <person name="Hale W."/>
            <person name="Jakkamsetti A."/>
            <person name="Pham P."/>
            <person name="Ruth R."/>
            <person name="San Lucas F."/>
            <person name="Warren J."/>
            <person name="Zhang J."/>
            <person name="Zhao Z."/>
            <person name="Zhou C."/>
            <person name="Zhu D."/>
            <person name="Lee S."/>
            <person name="Bess C."/>
            <person name="Blankenburg K."/>
            <person name="Forbes L."/>
            <person name="Fu Q."/>
            <person name="Gubbala S."/>
            <person name="Hirani K."/>
            <person name="Jayaseelan J.C."/>
            <person name="Lara F."/>
            <person name="Munidasa M."/>
            <person name="Palculict T."/>
            <person name="Patil S."/>
            <person name="Pu L.-L."/>
            <person name="Saada N."/>
            <person name="Tang L."/>
            <person name="Weissenberger G."/>
            <person name="Zhu Y."/>
            <person name="Hemphill L."/>
            <person name="Shang Y."/>
            <person name="Youmans B."/>
            <person name="Ayvaz T."/>
            <person name="Ross M."/>
            <person name="Santibanez J."/>
            <person name="Aqrawi P."/>
            <person name="Gross S."/>
            <person name="Joshi V."/>
            <person name="Fowler G."/>
            <person name="Nazareth L."/>
            <person name="Reid J."/>
            <person name="Worley K."/>
            <person name="Petrosino J."/>
            <person name="Highlander S."/>
            <person name="Gibbs R."/>
        </authorList>
    </citation>
    <scope>NUCLEOTIDE SEQUENCE [LARGE SCALE GENOMIC DNA]</scope>
    <source>
        <strain evidence="2 3">DSM 16608</strain>
    </source>
</reference>
<dbReference type="Pfam" id="PF00535">
    <property type="entry name" value="Glycos_transf_2"/>
    <property type="match status" value="1"/>
</dbReference>
<evidence type="ECO:0000313" key="3">
    <source>
        <dbReference type="Proteomes" id="UP000005697"/>
    </source>
</evidence>
<dbReference type="SUPFAM" id="SSF53448">
    <property type="entry name" value="Nucleotide-diphospho-sugar transferases"/>
    <property type="match status" value="1"/>
</dbReference>
<dbReference type="EMBL" id="AEWX01000017">
    <property type="protein sequence ID" value="EGC20185.1"/>
    <property type="molecule type" value="Genomic_DNA"/>
</dbReference>
<dbReference type="RefSeq" id="WP_007368655.1">
    <property type="nucleotide sequence ID" value="NZ_GL872283.1"/>
</dbReference>
<dbReference type="InterPro" id="IPR001173">
    <property type="entry name" value="Glyco_trans_2-like"/>
</dbReference>
<dbReference type="InterPro" id="IPR029044">
    <property type="entry name" value="Nucleotide-diphossugar_trans"/>
</dbReference>
<keyword evidence="3" id="KW-1185">Reference proteome</keyword>
<keyword evidence="2" id="KW-0808">Transferase</keyword>
<dbReference type="eggNOG" id="COG0463">
    <property type="taxonomic scope" value="Bacteria"/>
</dbReference>
<dbReference type="CDD" id="cd00761">
    <property type="entry name" value="Glyco_tranf_GTA_type"/>
    <property type="match status" value="1"/>
</dbReference>